<accession>A0AAV2HXT8</accession>
<dbReference type="PROSITE" id="PS51257">
    <property type="entry name" value="PROKAR_LIPOPROTEIN"/>
    <property type="match status" value="1"/>
</dbReference>
<feature type="chain" id="PRO_5043796998" evidence="2">
    <location>
        <begin position="23"/>
        <end position="268"/>
    </location>
</feature>
<dbReference type="CDD" id="cd22823">
    <property type="entry name" value="Gal_Rha_Lectin"/>
    <property type="match status" value="1"/>
</dbReference>
<evidence type="ECO:0000313" key="4">
    <source>
        <dbReference type="Proteomes" id="UP001497497"/>
    </source>
</evidence>
<keyword evidence="1" id="KW-1133">Transmembrane helix</keyword>
<reference evidence="3 4" key="1">
    <citation type="submission" date="2024-04" db="EMBL/GenBank/DDBJ databases">
        <authorList>
            <consortium name="Genoscope - CEA"/>
            <person name="William W."/>
        </authorList>
    </citation>
    <scope>NUCLEOTIDE SEQUENCE [LARGE SCALE GENOMIC DNA]</scope>
</reference>
<evidence type="ECO:0000256" key="1">
    <source>
        <dbReference type="SAM" id="Phobius"/>
    </source>
</evidence>
<keyword evidence="4" id="KW-1185">Reference proteome</keyword>
<keyword evidence="2" id="KW-0732">Signal</keyword>
<dbReference type="Gene3D" id="2.60.120.740">
    <property type="match status" value="1"/>
</dbReference>
<keyword evidence="1" id="KW-0812">Transmembrane</keyword>
<name>A0AAV2HXT8_LYMST</name>
<evidence type="ECO:0000313" key="3">
    <source>
        <dbReference type="EMBL" id="CAL1539017.1"/>
    </source>
</evidence>
<keyword evidence="1" id="KW-0472">Membrane</keyword>
<feature type="transmembrane region" description="Helical" evidence="1">
    <location>
        <begin position="183"/>
        <end position="206"/>
    </location>
</feature>
<organism evidence="3 4">
    <name type="scientific">Lymnaea stagnalis</name>
    <name type="common">Great pond snail</name>
    <name type="synonym">Helix stagnalis</name>
    <dbReference type="NCBI Taxonomy" id="6523"/>
    <lineage>
        <taxon>Eukaryota</taxon>
        <taxon>Metazoa</taxon>
        <taxon>Spiralia</taxon>
        <taxon>Lophotrochozoa</taxon>
        <taxon>Mollusca</taxon>
        <taxon>Gastropoda</taxon>
        <taxon>Heterobranchia</taxon>
        <taxon>Euthyneura</taxon>
        <taxon>Panpulmonata</taxon>
        <taxon>Hygrophila</taxon>
        <taxon>Lymnaeoidea</taxon>
        <taxon>Lymnaeidae</taxon>
        <taxon>Lymnaea</taxon>
    </lineage>
</organism>
<evidence type="ECO:0000256" key="2">
    <source>
        <dbReference type="SAM" id="SignalP"/>
    </source>
</evidence>
<sequence>MATPRFPLYCGLLLQLFVCGYAQYLTLTTQACNNQNVSINCNGKYINIQQIFYGALDVNTESVCPSGNDTAECCDRLKSGDCQVLYQNASFKNECQALTSCLTQPVTEINLGKSCDITKYKNVSAYVIVQYTCEDAVPTTTPLSTTVTSTTTVSTTTTTAPTTHWAPPTTTEYVNFLSMGAQAGIIVAIMVGLTIIFAAITVYKCVKYGPSDDTRKFFSKAPEPGAVEDPKIIPWVPGEAQEEIYRNITEKARAKAEAKAKRKRKFKF</sequence>
<dbReference type="InterPro" id="IPR043159">
    <property type="entry name" value="Lectin_gal-bd_sf"/>
</dbReference>
<protein>
    <submittedName>
        <fullName evidence="3">Uncharacterized protein</fullName>
    </submittedName>
</protein>
<gene>
    <name evidence="3" type="ORF">GSLYS_00012838001</name>
</gene>
<dbReference type="Proteomes" id="UP001497497">
    <property type="component" value="Unassembled WGS sequence"/>
</dbReference>
<comment type="caution">
    <text evidence="3">The sequence shown here is derived from an EMBL/GenBank/DDBJ whole genome shotgun (WGS) entry which is preliminary data.</text>
</comment>
<dbReference type="AlphaFoldDB" id="A0AAV2HXT8"/>
<proteinExistence type="predicted"/>
<feature type="signal peptide" evidence="2">
    <location>
        <begin position="1"/>
        <end position="22"/>
    </location>
</feature>
<dbReference type="EMBL" id="CAXITT010000322">
    <property type="protein sequence ID" value="CAL1539017.1"/>
    <property type="molecule type" value="Genomic_DNA"/>
</dbReference>